<feature type="region of interest" description="Disordered" evidence="1">
    <location>
        <begin position="49"/>
        <end position="129"/>
    </location>
</feature>
<protein>
    <recommendedName>
        <fullName evidence="3">CAP domain-containing protein</fullName>
    </recommendedName>
</protein>
<feature type="compositionally biased region" description="Pro residues" evidence="1">
    <location>
        <begin position="110"/>
        <end position="120"/>
    </location>
</feature>
<reference evidence="2" key="1">
    <citation type="submission" date="2024-07" db="EMBL/GenBank/DDBJ databases">
        <authorList>
            <person name="Yu S.T."/>
        </authorList>
    </citation>
    <scope>NUCLEOTIDE SEQUENCE</scope>
    <source>
        <strain evidence="2">R39</strain>
    </source>
</reference>
<organism evidence="2">
    <name type="scientific">Streptomyces sp. R39</name>
    <dbReference type="NCBI Taxonomy" id="3238631"/>
    <lineage>
        <taxon>Bacteria</taxon>
        <taxon>Bacillati</taxon>
        <taxon>Actinomycetota</taxon>
        <taxon>Actinomycetes</taxon>
        <taxon>Kitasatosporales</taxon>
        <taxon>Streptomycetaceae</taxon>
        <taxon>Streptomyces</taxon>
    </lineage>
</organism>
<proteinExistence type="predicted"/>
<dbReference type="RefSeq" id="WP_369223887.1">
    <property type="nucleotide sequence ID" value="NZ_CP163441.1"/>
</dbReference>
<evidence type="ECO:0008006" key="3">
    <source>
        <dbReference type="Google" id="ProtNLM"/>
    </source>
</evidence>
<evidence type="ECO:0000256" key="1">
    <source>
        <dbReference type="SAM" id="MobiDB-lite"/>
    </source>
</evidence>
<feature type="region of interest" description="Disordered" evidence="1">
    <location>
        <begin position="1"/>
        <end position="28"/>
    </location>
</feature>
<sequence length="129" mass="12818">MSHPDHRTSTGATRRRERGLRRVGSTTRWVAAAAAAGSVVLATGYAHALPGKSSATTGNTSHPSAPAPDTPAGSRAPSHSAAPSKSAKRTTAPHRTASAGHPKARSTAPATPPAPAPAPQPSHTTSGAS</sequence>
<accession>A0AB39QNM4</accession>
<dbReference type="AlphaFoldDB" id="A0AB39QNM4"/>
<gene>
    <name evidence="2" type="ORF">AB5J52_24515</name>
</gene>
<name>A0AB39QNM4_9ACTN</name>
<feature type="compositionally biased region" description="Polar residues" evidence="1">
    <location>
        <begin position="53"/>
        <end position="63"/>
    </location>
</feature>
<evidence type="ECO:0000313" key="2">
    <source>
        <dbReference type="EMBL" id="XDQ45162.1"/>
    </source>
</evidence>
<dbReference type="EMBL" id="CP163441">
    <property type="protein sequence ID" value="XDQ45162.1"/>
    <property type="molecule type" value="Genomic_DNA"/>
</dbReference>
<feature type="compositionally biased region" description="Low complexity" evidence="1">
    <location>
        <begin position="71"/>
        <end position="85"/>
    </location>
</feature>